<keyword evidence="3 6" id="KW-1133">Transmembrane helix</keyword>
<dbReference type="InterPro" id="IPR052337">
    <property type="entry name" value="SAT4-like"/>
</dbReference>
<keyword evidence="2 6" id="KW-0812">Transmembrane</keyword>
<feature type="transmembrane region" description="Helical" evidence="6">
    <location>
        <begin position="42"/>
        <end position="63"/>
    </location>
</feature>
<dbReference type="PANTHER" id="PTHR33048">
    <property type="entry name" value="PTH11-LIKE INTEGRAL MEMBRANE PROTEIN (AFU_ORTHOLOGUE AFUA_5G11245)"/>
    <property type="match status" value="1"/>
</dbReference>
<evidence type="ECO:0000256" key="6">
    <source>
        <dbReference type="SAM" id="Phobius"/>
    </source>
</evidence>
<name>A0AAN6Y1X0_9PEZI</name>
<dbReference type="InterPro" id="IPR049326">
    <property type="entry name" value="Rhodopsin_dom_fungi"/>
</dbReference>
<feature type="domain" description="Rhodopsin" evidence="7">
    <location>
        <begin position="26"/>
        <end position="270"/>
    </location>
</feature>
<evidence type="ECO:0000313" key="9">
    <source>
        <dbReference type="Proteomes" id="UP001301769"/>
    </source>
</evidence>
<accession>A0AAN6Y1X0</accession>
<feature type="transmembrane region" description="Helical" evidence="6">
    <location>
        <begin position="256"/>
        <end position="275"/>
    </location>
</feature>
<dbReference type="Proteomes" id="UP001301769">
    <property type="component" value="Unassembled WGS sequence"/>
</dbReference>
<comment type="caution">
    <text evidence="8">The sequence shown here is derived from an EMBL/GenBank/DDBJ whole genome shotgun (WGS) entry which is preliminary data.</text>
</comment>
<feature type="transmembrane region" description="Helical" evidence="6">
    <location>
        <begin position="6"/>
        <end position="30"/>
    </location>
</feature>
<reference evidence="8" key="1">
    <citation type="journal article" date="2023" name="Mol. Phylogenet. Evol.">
        <title>Genome-scale phylogeny and comparative genomics of the fungal order Sordariales.</title>
        <authorList>
            <person name="Hensen N."/>
            <person name="Bonometti L."/>
            <person name="Westerberg I."/>
            <person name="Brannstrom I.O."/>
            <person name="Guillou S."/>
            <person name="Cros-Aarteil S."/>
            <person name="Calhoun S."/>
            <person name="Haridas S."/>
            <person name="Kuo A."/>
            <person name="Mondo S."/>
            <person name="Pangilinan J."/>
            <person name="Riley R."/>
            <person name="LaButti K."/>
            <person name="Andreopoulos B."/>
            <person name="Lipzen A."/>
            <person name="Chen C."/>
            <person name="Yan M."/>
            <person name="Daum C."/>
            <person name="Ng V."/>
            <person name="Clum A."/>
            <person name="Steindorff A."/>
            <person name="Ohm R.A."/>
            <person name="Martin F."/>
            <person name="Silar P."/>
            <person name="Natvig D.O."/>
            <person name="Lalanne C."/>
            <person name="Gautier V."/>
            <person name="Ament-Velasquez S.L."/>
            <person name="Kruys A."/>
            <person name="Hutchinson M.I."/>
            <person name="Powell A.J."/>
            <person name="Barry K."/>
            <person name="Miller A.N."/>
            <person name="Grigoriev I.V."/>
            <person name="Debuchy R."/>
            <person name="Gladieux P."/>
            <person name="Hiltunen Thoren M."/>
            <person name="Johannesson H."/>
        </authorList>
    </citation>
    <scope>NUCLEOTIDE SEQUENCE</scope>
    <source>
        <strain evidence="8">PSN293</strain>
    </source>
</reference>
<gene>
    <name evidence="8" type="ORF">QBC37DRAFT_376572</name>
</gene>
<feature type="transmembrane region" description="Helical" evidence="6">
    <location>
        <begin position="119"/>
        <end position="144"/>
    </location>
</feature>
<proteinExistence type="inferred from homology"/>
<dbReference type="PANTHER" id="PTHR33048:SF157">
    <property type="entry name" value="INTEGRAL MEMBRANE PROTEIN"/>
    <property type="match status" value="1"/>
</dbReference>
<keyword evidence="4 6" id="KW-0472">Membrane</keyword>
<feature type="transmembrane region" description="Helical" evidence="6">
    <location>
        <begin position="164"/>
        <end position="190"/>
    </location>
</feature>
<feature type="transmembrane region" description="Helical" evidence="6">
    <location>
        <begin position="86"/>
        <end position="107"/>
    </location>
</feature>
<feature type="transmembrane region" description="Helical" evidence="6">
    <location>
        <begin position="202"/>
        <end position="219"/>
    </location>
</feature>
<evidence type="ECO:0000256" key="5">
    <source>
        <dbReference type="ARBA" id="ARBA00038359"/>
    </source>
</evidence>
<evidence type="ECO:0000256" key="1">
    <source>
        <dbReference type="ARBA" id="ARBA00004141"/>
    </source>
</evidence>
<dbReference type="AlphaFoldDB" id="A0AAN6Y1X0"/>
<reference evidence="8" key="2">
    <citation type="submission" date="2023-05" db="EMBL/GenBank/DDBJ databases">
        <authorList>
            <consortium name="Lawrence Berkeley National Laboratory"/>
            <person name="Steindorff A."/>
            <person name="Hensen N."/>
            <person name="Bonometti L."/>
            <person name="Westerberg I."/>
            <person name="Brannstrom I.O."/>
            <person name="Guillou S."/>
            <person name="Cros-Aarteil S."/>
            <person name="Calhoun S."/>
            <person name="Haridas S."/>
            <person name="Kuo A."/>
            <person name="Mondo S."/>
            <person name="Pangilinan J."/>
            <person name="Riley R."/>
            <person name="Labutti K."/>
            <person name="Andreopoulos B."/>
            <person name="Lipzen A."/>
            <person name="Chen C."/>
            <person name="Yanf M."/>
            <person name="Daum C."/>
            <person name="Ng V."/>
            <person name="Clum A."/>
            <person name="Ohm R."/>
            <person name="Martin F."/>
            <person name="Silar P."/>
            <person name="Natvig D."/>
            <person name="Lalanne C."/>
            <person name="Gautier V."/>
            <person name="Ament-Velasquez S.L."/>
            <person name="Kruys A."/>
            <person name="Hutchinson M.I."/>
            <person name="Powell A.J."/>
            <person name="Barry K."/>
            <person name="Miller A.N."/>
            <person name="Grigoriev I.V."/>
            <person name="Debuchy R."/>
            <person name="Gladieux P."/>
            <person name="Thoren M.H."/>
            <person name="Johannesson H."/>
        </authorList>
    </citation>
    <scope>NUCLEOTIDE SEQUENCE</scope>
    <source>
        <strain evidence="8">PSN293</strain>
    </source>
</reference>
<dbReference type="GO" id="GO:0016020">
    <property type="term" value="C:membrane"/>
    <property type="evidence" value="ECO:0007669"/>
    <property type="project" value="UniProtKB-SubCell"/>
</dbReference>
<sequence length="298" mass="32845">MSSESKEGIIALCGSLLGLTSLSVGLRFYVRKRQRAPIMLDDWCAVASLAGFIGAAATSIHMVRHRIVGHPGSPEIAGEYSAKLQIAWDVLTLTALSFSKLSALFFYRRIFYLGGGQSHLNIVVLITAAIIVVWMTIFQFLTGFQCGTHFTALWDGTYLEYCTISFPFLIGLAISDFLLDVWIVSIPIPSVLRLNAPWPKKLAVLGVFLLSLVCVYASANRVAVFAPLIKAGPEYLINFDYERAISNVVFYVDMEAGISLLAVNLPTLWFLGTVIKPHIRTLSTRRLSGRSVAQFMLS</sequence>
<dbReference type="EMBL" id="MU858162">
    <property type="protein sequence ID" value="KAK4210929.1"/>
    <property type="molecule type" value="Genomic_DNA"/>
</dbReference>
<evidence type="ECO:0000256" key="3">
    <source>
        <dbReference type="ARBA" id="ARBA00022989"/>
    </source>
</evidence>
<evidence type="ECO:0000256" key="4">
    <source>
        <dbReference type="ARBA" id="ARBA00023136"/>
    </source>
</evidence>
<comment type="subcellular location">
    <subcellularLocation>
        <location evidence="1">Membrane</location>
        <topology evidence="1">Multi-pass membrane protein</topology>
    </subcellularLocation>
</comment>
<evidence type="ECO:0000259" key="7">
    <source>
        <dbReference type="Pfam" id="PF20684"/>
    </source>
</evidence>
<evidence type="ECO:0000313" key="8">
    <source>
        <dbReference type="EMBL" id="KAK4210929.1"/>
    </source>
</evidence>
<organism evidence="8 9">
    <name type="scientific">Rhypophila decipiens</name>
    <dbReference type="NCBI Taxonomy" id="261697"/>
    <lineage>
        <taxon>Eukaryota</taxon>
        <taxon>Fungi</taxon>
        <taxon>Dikarya</taxon>
        <taxon>Ascomycota</taxon>
        <taxon>Pezizomycotina</taxon>
        <taxon>Sordariomycetes</taxon>
        <taxon>Sordariomycetidae</taxon>
        <taxon>Sordariales</taxon>
        <taxon>Naviculisporaceae</taxon>
        <taxon>Rhypophila</taxon>
    </lineage>
</organism>
<comment type="similarity">
    <text evidence="5">Belongs to the SAT4 family.</text>
</comment>
<protein>
    <recommendedName>
        <fullName evidence="7">Rhodopsin domain-containing protein</fullName>
    </recommendedName>
</protein>
<evidence type="ECO:0000256" key="2">
    <source>
        <dbReference type="ARBA" id="ARBA00022692"/>
    </source>
</evidence>
<dbReference type="Pfam" id="PF20684">
    <property type="entry name" value="Fung_rhodopsin"/>
    <property type="match status" value="1"/>
</dbReference>
<keyword evidence="9" id="KW-1185">Reference proteome</keyword>